<evidence type="ECO:0000256" key="2">
    <source>
        <dbReference type="ARBA" id="ARBA00022448"/>
    </source>
</evidence>
<evidence type="ECO:0000256" key="10">
    <source>
        <dbReference type="ARBA" id="ARBA00023136"/>
    </source>
</evidence>
<sequence length="584" mass="63085">MFRYIAFSWNVADEAQANAAKRLQLALDIDERWNSVLQAPGHCVYMSGSRPGVNDAYRLLPAAIYVIALISGRLAADVRTLLASKVEQRLSANLHQRFFAHLQRLPMAYLVNQRGGELLHSVELAAASARSISSHLTTSIAPVLIELALMTVILAQLDEPRLVALFVATAVLYLAVFVRGIQRQLPAIAALSTASLEVQAQLNDGIAHAETLRCFGAADQAQTSLQSALSLLVQRWTGFHRLAAQNALAASMVLALTLMASFAITIDAVAKGSMTVGGFVLASVYMLQTVRPLESMGISARELSRALGFMQPVLKILAEPPETQASAQTPAPVACSSPCNPPPIRFENLHFCYVPGRPVIQSLDLDIPAGRTTAIVGRSGSGKSSLARLLMRLYRPQAGRILVDGRPIEAFAMAELRAMVALVPQDAGLLHATVAGNIALGVPAATRQDVETAATRAQIHQAIAALPMGYDSMLGERGQTLSGGERQRLAIARALLRRPSIYVLDEPTSMLDSKTEDAVLRSLRALTAGCTTLFIAHRLSTVMHADQIVVLEDGRVRERGRHDELLARQGLYAQLWRQQTGRSE</sequence>
<evidence type="ECO:0000256" key="1">
    <source>
        <dbReference type="ARBA" id="ARBA00004651"/>
    </source>
</evidence>
<dbReference type="InterPro" id="IPR036640">
    <property type="entry name" value="ABC1_TM_sf"/>
</dbReference>
<evidence type="ECO:0000259" key="13">
    <source>
        <dbReference type="PROSITE" id="PS50929"/>
    </source>
</evidence>
<comment type="subcellular location">
    <subcellularLocation>
        <location evidence="1">Cell membrane</location>
        <topology evidence="1">Multi-pass membrane protein</topology>
    </subcellularLocation>
</comment>
<dbReference type="GO" id="GO:0140359">
    <property type="term" value="F:ABC-type transporter activity"/>
    <property type="evidence" value="ECO:0007669"/>
    <property type="project" value="InterPro"/>
</dbReference>
<dbReference type="InterPro" id="IPR003439">
    <property type="entry name" value="ABC_transporter-like_ATP-bd"/>
</dbReference>
<dbReference type="GO" id="GO:0005886">
    <property type="term" value="C:plasma membrane"/>
    <property type="evidence" value="ECO:0007669"/>
    <property type="project" value="UniProtKB-SubCell"/>
</dbReference>
<keyword evidence="3" id="KW-1003">Cell membrane</keyword>
<evidence type="ECO:0000256" key="6">
    <source>
        <dbReference type="ARBA" id="ARBA00022840"/>
    </source>
</evidence>
<keyword evidence="5" id="KW-0547">Nucleotide-binding</keyword>
<gene>
    <name evidence="14" type="ORF">EXJ73_14710</name>
</gene>
<feature type="transmembrane region" description="Helical" evidence="11">
    <location>
        <begin position="247"/>
        <end position="266"/>
    </location>
</feature>
<evidence type="ECO:0000313" key="15">
    <source>
        <dbReference type="Proteomes" id="UP001152766"/>
    </source>
</evidence>
<protein>
    <submittedName>
        <fullName evidence="14">ABC transporter ATP-binding protein</fullName>
    </submittedName>
</protein>
<dbReference type="GO" id="GO:0034040">
    <property type="term" value="F:ATPase-coupled lipid transmembrane transporter activity"/>
    <property type="evidence" value="ECO:0007669"/>
    <property type="project" value="TreeGrafter"/>
</dbReference>
<dbReference type="SMART" id="SM00382">
    <property type="entry name" value="AAA"/>
    <property type="match status" value="1"/>
</dbReference>
<dbReference type="PROSITE" id="PS50929">
    <property type="entry name" value="ABC_TM1F"/>
    <property type="match status" value="1"/>
</dbReference>
<evidence type="ECO:0000313" key="14">
    <source>
        <dbReference type="EMBL" id="MDG0863714.1"/>
    </source>
</evidence>
<keyword evidence="7" id="KW-1278">Translocase</keyword>
<evidence type="ECO:0000259" key="12">
    <source>
        <dbReference type="PROSITE" id="PS50893"/>
    </source>
</evidence>
<feature type="transmembrane region" description="Helical" evidence="11">
    <location>
        <begin position="163"/>
        <end position="181"/>
    </location>
</feature>
<dbReference type="Pfam" id="PF00664">
    <property type="entry name" value="ABC_membrane"/>
    <property type="match status" value="1"/>
</dbReference>
<dbReference type="Proteomes" id="UP001152766">
    <property type="component" value="Unassembled WGS sequence"/>
</dbReference>
<feature type="domain" description="ABC transmembrane type-1" evidence="13">
    <location>
        <begin position="78"/>
        <end position="305"/>
    </location>
</feature>
<dbReference type="InterPro" id="IPR027417">
    <property type="entry name" value="P-loop_NTPase"/>
</dbReference>
<evidence type="ECO:0000256" key="9">
    <source>
        <dbReference type="ARBA" id="ARBA00023055"/>
    </source>
</evidence>
<name>A0A9X4R5W9_9BURK</name>
<dbReference type="Gene3D" id="1.20.1560.10">
    <property type="entry name" value="ABC transporter type 1, transmembrane domain"/>
    <property type="match status" value="1"/>
</dbReference>
<keyword evidence="10 11" id="KW-0472">Membrane</keyword>
<evidence type="ECO:0000256" key="5">
    <source>
        <dbReference type="ARBA" id="ARBA00022741"/>
    </source>
</evidence>
<dbReference type="SUPFAM" id="SSF52540">
    <property type="entry name" value="P-loop containing nucleoside triphosphate hydrolases"/>
    <property type="match status" value="1"/>
</dbReference>
<dbReference type="SUPFAM" id="SSF90123">
    <property type="entry name" value="ABC transporter transmembrane region"/>
    <property type="match status" value="1"/>
</dbReference>
<accession>A0A9X4R5W9</accession>
<keyword evidence="6 14" id="KW-0067">ATP-binding</keyword>
<keyword evidence="2" id="KW-0813">Transport</keyword>
<keyword evidence="15" id="KW-1185">Reference proteome</keyword>
<keyword evidence="4 11" id="KW-0812">Transmembrane</keyword>
<comment type="caution">
    <text evidence="14">The sequence shown here is derived from an EMBL/GenBank/DDBJ whole genome shotgun (WGS) entry which is preliminary data.</text>
</comment>
<evidence type="ECO:0000256" key="8">
    <source>
        <dbReference type="ARBA" id="ARBA00022989"/>
    </source>
</evidence>
<evidence type="ECO:0000256" key="3">
    <source>
        <dbReference type="ARBA" id="ARBA00022475"/>
    </source>
</evidence>
<dbReference type="InterPro" id="IPR039421">
    <property type="entry name" value="Type_1_exporter"/>
</dbReference>
<evidence type="ECO:0000256" key="7">
    <source>
        <dbReference type="ARBA" id="ARBA00022967"/>
    </source>
</evidence>
<dbReference type="AlphaFoldDB" id="A0A9X4R5W9"/>
<dbReference type="EMBL" id="SGUG01000021">
    <property type="protein sequence ID" value="MDG0863714.1"/>
    <property type="molecule type" value="Genomic_DNA"/>
</dbReference>
<dbReference type="Gene3D" id="3.40.50.300">
    <property type="entry name" value="P-loop containing nucleotide triphosphate hydrolases"/>
    <property type="match status" value="1"/>
</dbReference>
<proteinExistence type="predicted"/>
<dbReference type="RefSeq" id="WP_268149750.1">
    <property type="nucleotide sequence ID" value="NZ_JAPPUW010000007.1"/>
</dbReference>
<feature type="transmembrane region" description="Helical" evidence="11">
    <location>
        <begin position="136"/>
        <end position="157"/>
    </location>
</feature>
<dbReference type="PANTHER" id="PTHR24221">
    <property type="entry name" value="ATP-BINDING CASSETTE SUB-FAMILY B"/>
    <property type="match status" value="1"/>
</dbReference>
<dbReference type="PANTHER" id="PTHR24221:SF654">
    <property type="entry name" value="ATP-BINDING CASSETTE SUB-FAMILY B MEMBER 6"/>
    <property type="match status" value="1"/>
</dbReference>
<evidence type="ECO:0000256" key="11">
    <source>
        <dbReference type="SAM" id="Phobius"/>
    </source>
</evidence>
<evidence type="ECO:0000256" key="4">
    <source>
        <dbReference type="ARBA" id="ARBA00022692"/>
    </source>
</evidence>
<dbReference type="GO" id="GO:0005524">
    <property type="term" value="F:ATP binding"/>
    <property type="evidence" value="ECO:0007669"/>
    <property type="project" value="UniProtKB-KW"/>
</dbReference>
<feature type="domain" description="ABC transporter" evidence="12">
    <location>
        <begin position="344"/>
        <end position="578"/>
    </location>
</feature>
<dbReference type="PROSITE" id="PS00211">
    <property type="entry name" value="ABC_TRANSPORTER_1"/>
    <property type="match status" value="1"/>
</dbReference>
<dbReference type="InterPro" id="IPR003593">
    <property type="entry name" value="AAA+_ATPase"/>
</dbReference>
<keyword evidence="9" id="KW-0445">Lipid transport</keyword>
<keyword evidence="8 11" id="KW-1133">Transmembrane helix</keyword>
<dbReference type="GO" id="GO:0016887">
    <property type="term" value="F:ATP hydrolysis activity"/>
    <property type="evidence" value="ECO:0007669"/>
    <property type="project" value="InterPro"/>
</dbReference>
<dbReference type="Pfam" id="PF00005">
    <property type="entry name" value="ABC_tran"/>
    <property type="match status" value="1"/>
</dbReference>
<organism evidence="14 15">
    <name type="scientific">Pelomonas aquatica</name>
    <dbReference type="NCBI Taxonomy" id="431058"/>
    <lineage>
        <taxon>Bacteria</taxon>
        <taxon>Pseudomonadati</taxon>
        <taxon>Pseudomonadota</taxon>
        <taxon>Betaproteobacteria</taxon>
        <taxon>Burkholderiales</taxon>
        <taxon>Sphaerotilaceae</taxon>
        <taxon>Roseateles</taxon>
    </lineage>
</organism>
<dbReference type="FunFam" id="3.40.50.300:FF:000221">
    <property type="entry name" value="Multidrug ABC transporter ATP-binding protein"/>
    <property type="match status" value="1"/>
</dbReference>
<dbReference type="InterPro" id="IPR017871">
    <property type="entry name" value="ABC_transporter-like_CS"/>
</dbReference>
<dbReference type="InterPro" id="IPR011527">
    <property type="entry name" value="ABC1_TM_dom"/>
</dbReference>
<dbReference type="PROSITE" id="PS50893">
    <property type="entry name" value="ABC_TRANSPORTER_2"/>
    <property type="match status" value="1"/>
</dbReference>
<reference evidence="14" key="1">
    <citation type="submission" date="2019-02" db="EMBL/GenBank/DDBJ databases">
        <title>Draft genome of the type strain Pelomonas aquatica CCUG 52575T.</title>
        <authorList>
            <person name="Gomila M."/>
            <person name="Lalucat J."/>
        </authorList>
    </citation>
    <scope>NUCLEOTIDE SEQUENCE</scope>
    <source>
        <strain evidence="14">CCUG 52575</strain>
    </source>
</reference>